<dbReference type="InterPro" id="IPR037673">
    <property type="entry name" value="MSC/AndL"/>
</dbReference>
<dbReference type="InterPro" id="IPR001185">
    <property type="entry name" value="MS_channel"/>
</dbReference>
<feature type="compositionally biased region" description="Basic and acidic residues" evidence="10">
    <location>
        <begin position="132"/>
        <end position="149"/>
    </location>
</feature>
<evidence type="ECO:0000256" key="5">
    <source>
        <dbReference type="ARBA" id="ARBA00022989"/>
    </source>
</evidence>
<dbReference type="PRINTS" id="PR01264">
    <property type="entry name" value="MECHCHANNEL"/>
</dbReference>
<sequence>MLKGFKDFLLRGNVIELAVAVVVGAAFTAIVTAFTSNIINPLIAAVGGDNEMGFGFRVIPSNDATFIDIGAVIAAGINFFIIAAVVYFVLILPVNLAKARFAPDKEPADEPLSETDLLIQIRDLLETGTYRQGKDNSLEQDDSPSRDDNASPSGATRVNAG</sequence>
<keyword evidence="5 9" id="KW-1133">Transmembrane helix</keyword>
<dbReference type="EMBL" id="LS483468">
    <property type="protein sequence ID" value="SQI30511.1"/>
    <property type="molecule type" value="Genomic_DNA"/>
</dbReference>
<evidence type="ECO:0000256" key="1">
    <source>
        <dbReference type="ARBA" id="ARBA00004141"/>
    </source>
</evidence>
<dbReference type="RefSeq" id="WP_072699756.1">
    <property type="nucleotide sequence ID" value="NZ_JAFBBL010000001.1"/>
</dbReference>
<gene>
    <name evidence="11" type="primary">mscL_1</name>
    <name evidence="9" type="synonym">mscL</name>
    <name evidence="11" type="ORF">NCTC10994_01665</name>
</gene>
<dbReference type="HAMAP" id="MF_00115">
    <property type="entry name" value="MscL"/>
    <property type="match status" value="1"/>
</dbReference>
<evidence type="ECO:0000256" key="9">
    <source>
        <dbReference type="HAMAP-Rule" id="MF_00115"/>
    </source>
</evidence>
<feature type="region of interest" description="Disordered" evidence="10">
    <location>
        <begin position="129"/>
        <end position="161"/>
    </location>
</feature>
<dbReference type="AlphaFoldDB" id="A0A2X4TU40"/>
<dbReference type="PANTHER" id="PTHR30266:SF2">
    <property type="entry name" value="LARGE-CONDUCTANCE MECHANOSENSITIVE CHANNEL"/>
    <property type="match status" value="1"/>
</dbReference>
<evidence type="ECO:0000256" key="4">
    <source>
        <dbReference type="ARBA" id="ARBA00022692"/>
    </source>
</evidence>
<dbReference type="GO" id="GO:0005886">
    <property type="term" value="C:plasma membrane"/>
    <property type="evidence" value="ECO:0007669"/>
    <property type="project" value="UniProtKB-SubCell"/>
</dbReference>
<dbReference type="Pfam" id="PF01741">
    <property type="entry name" value="MscL"/>
    <property type="match status" value="1"/>
</dbReference>
<evidence type="ECO:0000256" key="8">
    <source>
        <dbReference type="ARBA" id="ARBA00023303"/>
    </source>
</evidence>
<evidence type="ECO:0000313" key="12">
    <source>
        <dbReference type="Proteomes" id="UP000249091"/>
    </source>
</evidence>
<accession>A0A2X4TU40</accession>
<evidence type="ECO:0000256" key="2">
    <source>
        <dbReference type="ARBA" id="ARBA00022448"/>
    </source>
</evidence>
<keyword evidence="2 9" id="KW-0813">Transport</keyword>
<name>A0A2X4TU40_9NOCA</name>
<evidence type="ECO:0000256" key="3">
    <source>
        <dbReference type="ARBA" id="ARBA00022475"/>
    </source>
</evidence>
<keyword evidence="12" id="KW-1185">Reference proteome</keyword>
<evidence type="ECO:0000256" key="6">
    <source>
        <dbReference type="ARBA" id="ARBA00023065"/>
    </source>
</evidence>
<comment type="function">
    <text evidence="9">Channel that opens in response to stretch forces in the membrane lipid bilayer. May participate in the regulation of osmotic pressure changes within the cell.</text>
</comment>
<dbReference type="SUPFAM" id="SSF81330">
    <property type="entry name" value="Gated mechanosensitive channel"/>
    <property type="match status" value="1"/>
</dbReference>
<feature type="compositionally biased region" description="Polar residues" evidence="10">
    <location>
        <begin position="150"/>
        <end position="161"/>
    </location>
</feature>
<evidence type="ECO:0000256" key="10">
    <source>
        <dbReference type="SAM" id="MobiDB-lite"/>
    </source>
</evidence>
<keyword evidence="7 9" id="KW-0472">Membrane</keyword>
<proteinExistence type="inferred from homology"/>
<dbReference type="NCBIfam" id="TIGR00220">
    <property type="entry name" value="mscL"/>
    <property type="match status" value="1"/>
</dbReference>
<dbReference type="PANTHER" id="PTHR30266">
    <property type="entry name" value="MECHANOSENSITIVE CHANNEL MSCL"/>
    <property type="match status" value="1"/>
</dbReference>
<protein>
    <recommendedName>
        <fullName evidence="9">Large-conductance mechanosensitive channel</fullName>
    </recommendedName>
</protein>
<dbReference type="GO" id="GO:0008381">
    <property type="term" value="F:mechanosensitive monoatomic ion channel activity"/>
    <property type="evidence" value="ECO:0007669"/>
    <property type="project" value="UniProtKB-UniRule"/>
</dbReference>
<feature type="transmembrane region" description="Helical" evidence="9">
    <location>
        <begin position="12"/>
        <end position="34"/>
    </location>
</feature>
<dbReference type="Gene3D" id="1.10.1200.120">
    <property type="entry name" value="Large-conductance mechanosensitive channel, MscL, domain 1"/>
    <property type="match status" value="1"/>
</dbReference>
<keyword evidence="4 9" id="KW-0812">Transmembrane</keyword>
<dbReference type="Proteomes" id="UP000249091">
    <property type="component" value="Chromosome 1"/>
</dbReference>
<keyword evidence="8 9" id="KW-0407">Ion channel</keyword>
<reference evidence="11 12" key="1">
    <citation type="submission" date="2018-06" db="EMBL/GenBank/DDBJ databases">
        <authorList>
            <consortium name="Pathogen Informatics"/>
            <person name="Doyle S."/>
        </authorList>
    </citation>
    <scope>NUCLEOTIDE SEQUENCE [LARGE SCALE GENOMIC DNA]</scope>
    <source>
        <strain evidence="11 12">NCTC10994</strain>
    </source>
</reference>
<dbReference type="KEGG" id="rcr:NCTC10994_01665"/>
<dbReference type="STRING" id="1219011.GCA_001895045_01734"/>
<feature type="transmembrane region" description="Helical" evidence="9">
    <location>
        <begin position="69"/>
        <end position="92"/>
    </location>
</feature>
<comment type="subunit">
    <text evidence="9">Homopentamer.</text>
</comment>
<organism evidence="11 12">
    <name type="scientific">Rhodococcus coprophilus</name>
    <dbReference type="NCBI Taxonomy" id="38310"/>
    <lineage>
        <taxon>Bacteria</taxon>
        <taxon>Bacillati</taxon>
        <taxon>Actinomycetota</taxon>
        <taxon>Actinomycetes</taxon>
        <taxon>Mycobacteriales</taxon>
        <taxon>Nocardiaceae</taxon>
        <taxon>Rhodococcus</taxon>
    </lineage>
</organism>
<evidence type="ECO:0000256" key="7">
    <source>
        <dbReference type="ARBA" id="ARBA00023136"/>
    </source>
</evidence>
<dbReference type="InterPro" id="IPR036019">
    <property type="entry name" value="MscL_channel"/>
</dbReference>
<comment type="subcellular location">
    <subcellularLocation>
        <location evidence="9">Cell membrane</location>
        <topology evidence="9">Multi-pass membrane protein</topology>
    </subcellularLocation>
    <subcellularLocation>
        <location evidence="1">Membrane</location>
        <topology evidence="1">Multi-pass membrane protein</topology>
    </subcellularLocation>
</comment>
<keyword evidence="3 9" id="KW-1003">Cell membrane</keyword>
<evidence type="ECO:0000313" key="11">
    <source>
        <dbReference type="EMBL" id="SQI30511.1"/>
    </source>
</evidence>
<keyword evidence="6 9" id="KW-0406">Ion transport</keyword>
<comment type="similarity">
    <text evidence="9">Belongs to the MscL family.</text>
</comment>